<dbReference type="SUPFAM" id="SSF56784">
    <property type="entry name" value="HAD-like"/>
    <property type="match status" value="1"/>
</dbReference>
<protein>
    <recommendedName>
        <fullName evidence="1">Mitochondrial import inner membrane translocase subunit TIM50</fullName>
    </recommendedName>
</protein>
<dbReference type="GO" id="GO:0015031">
    <property type="term" value="P:protein transport"/>
    <property type="evidence" value="ECO:0007669"/>
    <property type="project" value="UniProtKB-KW"/>
</dbReference>
<sequence>MAARAANTNTNTNSDRRGNARPSGPVSPAPITAPSAASGGVPEPTAEYLERASQEARRLPAPKPTLVVIDLNGTLLYRPHRRNPSRFVERPLARAFLERCIDKYHVVIWSSARPENVRRMCAQLLSPDYLARVVAVWGRDRFGLTEHDYNQRTQCYKRLTRLWEDPVVAASHPRAAEGATWSQADTVLIDDSAEKARSEPHNAVTLPEFAGDLDENPRVLPLVEQYLDALTMQLDVSTYIKANPFTMTTSIQGEPVALVKGGEKSGQPPPS</sequence>
<dbReference type="Proteomes" id="UP000007322">
    <property type="component" value="Chromosome 2"/>
</dbReference>
<comment type="subcellular location">
    <subcellularLocation>
        <location evidence="1">Mitochondrion inner membrane</location>
        <topology evidence="1">Single-pass membrane protein</topology>
    </subcellularLocation>
</comment>
<dbReference type="OrthoDB" id="1711508at2759"/>
<name>G2QAZ0_THET4</name>
<dbReference type="VEuPathDB" id="FungiDB:MYCTH_2058349"/>
<evidence type="ECO:0000313" key="4">
    <source>
        <dbReference type="EMBL" id="AEO56782.1"/>
    </source>
</evidence>
<dbReference type="RefSeq" id="XP_003662027.1">
    <property type="nucleotide sequence ID" value="XM_003661979.1"/>
</dbReference>
<dbReference type="AlphaFoldDB" id="G2QAZ0"/>
<dbReference type="InterPro" id="IPR036412">
    <property type="entry name" value="HAD-like_sf"/>
</dbReference>
<feature type="compositionally biased region" description="Low complexity" evidence="2">
    <location>
        <begin position="29"/>
        <end position="38"/>
    </location>
</feature>
<reference evidence="4 5" key="1">
    <citation type="journal article" date="2011" name="Nat. Biotechnol.">
        <title>Comparative genomic analysis of the thermophilic biomass-degrading fungi Myceliophthora thermophila and Thielavia terrestris.</title>
        <authorList>
            <person name="Berka R.M."/>
            <person name="Grigoriev I.V."/>
            <person name="Otillar R."/>
            <person name="Salamov A."/>
            <person name="Grimwood J."/>
            <person name="Reid I."/>
            <person name="Ishmael N."/>
            <person name="John T."/>
            <person name="Darmond C."/>
            <person name="Moisan M.-C."/>
            <person name="Henrissat B."/>
            <person name="Coutinho P.M."/>
            <person name="Lombard V."/>
            <person name="Natvig D.O."/>
            <person name="Lindquist E."/>
            <person name="Schmutz J."/>
            <person name="Lucas S."/>
            <person name="Harris P."/>
            <person name="Powlowski J."/>
            <person name="Bellemare A."/>
            <person name="Taylor D."/>
            <person name="Butler G."/>
            <person name="de Vries R.P."/>
            <person name="Allijn I.E."/>
            <person name="van den Brink J."/>
            <person name="Ushinsky S."/>
            <person name="Storms R."/>
            <person name="Powell A.J."/>
            <person name="Paulsen I.T."/>
            <person name="Elbourne L.D.H."/>
            <person name="Baker S.E."/>
            <person name="Magnuson J."/>
            <person name="LaBoissiere S."/>
            <person name="Clutterbuck A.J."/>
            <person name="Martinez D."/>
            <person name="Wogulis M."/>
            <person name="de Leon A.L."/>
            <person name="Rey M.W."/>
            <person name="Tsang A."/>
        </authorList>
    </citation>
    <scope>NUCLEOTIDE SEQUENCE [LARGE SCALE GENOMIC DNA]</scope>
    <source>
        <strain evidence="5">ATCC 42464 / BCRC 31852 / DSM 1799</strain>
    </source>
</reference>
<dbReference type="PANTHER" id="PTHR12210">
    <property type="entry name" value="DULLARD PROTEIN PHOSPHATASE"/>
    <property type="match status" value="1"/>
</dbReference>
<feature type="region of interest" description="Disordered" evidence="2">
    <location>
        <begin position="1"/>
        <end position="43"/>
    </location>
</feature>
<proteinExistence type="inferred from homology"/>
<feature type="compositionally biased region" description="Low complexity" evidence="2">
    <location>
        <begin position="1"/>
        <end position="13"/>
    </location>
</feature>
<accession>G2QAZ0</accession>
<dbReference type="eggNOG" id="KOG1605">
    <property type="taxonomic scope" value="Eukaryota"/>
</dbReference>
<dbReference type="HOGENOM" id="CLU_018875_0_2_1"/>
<comment type="similarity">
    <text evidence="1">Belongs to the TIM50 family.</text>
</comment>
<dbReference type="SMART" id="SM00577">
    <property type="entry name" value="CPDc"/>
    <property type="match status" value="1"/>
</dbReference>
<comment type="subunit">
    <text evidence="1">Component of the TIM23 complex.</text>
</comment>
<organism evidence="4 5">
    <name type="scientific">Thermothelomyces thermophilus (strain ATCC 42464 / BCRC 31852 / DSM 1799)</name>
    <name type="common">Sporotrichum thermophile</name>
    <dbReference type="NCBI Taxonomy" id="573729"/>
    <lineage>
        <taxon>Eukaryota</taxon>
        <taxon>Fungi</taxon>
        <taxon>Dikarya</taxon>
        <taxon>Ascomycota</taxon>
        <taxon>Pezizomycotina</taxon>
        <taxon>Sordariomycetes</taxon>
        <taxon>Sordariomycetidae</taxon>
        <taxon>Sordariales</taxon>
        <taxon>Chaetomiaceae</taxon>
        <taxon>Thermothelomyces</taxon>
    </lineage>
</organism>
<dbReference type="KEGG" id="mtm:MYCTH_2058349"/>
<dbReference type="STRING" id="573729.G2QAZ0"/>
<dbReference type="OMA" id="GGRWDQT"/>
<keyword evidence="1" id="KW-0809">Transit peptide</keyword>
<keyword evidence="1" id="KW-0496">Mitochondrion</keyword>
<dbReference type="InParanoid" id="G2QAZ0"/>
<gene>
    <name evidence="4" type="ORF">MYCTH_2058349</name>
</gene>
<keyword evidence="1" id="KW-0813">Transport</keyword>
<evidence type="ECO:0000313" key="5">
    <source>
        <dbReference type="Proteomes" id="UP000007322"/>
    </source>
</evidence>
<dbReference type="GO" id="GO:0005744">
    <property type="term" value="C:TIM23 mitochondrial import inner membrane translocase complex"/>
    <property type="evidence" value="ECO:0007669"/>
    <property type="project" value="UniProtKB-UniRule"/>
</dbReference>
<dbReference type="Pfam" id="PF03031">
    <property type="entry name" value="NIF"/>
    <property type="match status" value="1"/>
</dbReference>
<evidence type="ECO:0000256" key="1">
    <source>
        <dbReference type="RuleBase" id="RU365079"/>
    </source>
</evidence>
<dbReference type="Gene3D" id="3.40.50.1000">
    <property type="entry name" value="HAD superfamily/HAD-like"/>
    <property type="match status" value="1"/>
</dbReference>
<keyword evidence="1" id="KW-0811">Translocation</keyword>
<dbReference type="InterPro" id="IPR050365">
    <property type="entry name" value="TIM50"/>
</dbReference>
<dbReference type="InterPro" id="IPR023214">
    <property type="entry name" value="HAD_sf"/>
</dbReference>
<dbReference type="GeneID" id="11510832"/>
<dbReference type="PROSITE" id="PS50969">
    <property type="entry name" value="FCP1"/>
    <property type="match status" value="1"/>
</dbReference>
<evidence type="ECO:0000256" key="2">
    <source>
        <dbReference type="SAM" id="MobiDB-lite"/>
    </source>
</evidence>
<dbReference type="EMBL" id="CP003003">
    <property type="protein sequence ID" value="AEO56782.1"/>
    <property type="molecule type" value="Genomic_DNA"/>
</dbReference>
<comment type="function">
    <text evidence="1">Essential component of the TIM23 complex, a complex that mediates the translocation of transit peptide-containing proteins across the mitochondrial inner membrane.</text>
</comment>
<keyword evidence="1" id="KW-0653">Protein transport</keyword>
<dbReference type="InterPro" id="IPR004274">
    <property type="entry name" value="FCP1_dom"/>
</dbReference>
<evidence type="ECO:0000259" key="3">
    <source>
        <dbReference type="PROSITE" id="PS50969"/>
    </source>
</evidence>
<feature type="domain" description="FCP1 homology" evidence="3">
    <location>
        <begin position="60"/>
        <end position="230"/>
    </location>
</feature>
<keyword evidence="5" id="KW-1185">Reference proteome</keyword>